<proteinExistence type="predicted"/>
<reference evidence="3" key="1">
    <citation type="journal article" date="2002" name="Science">
        <title>The draft genome of Ciona intestinalis: insights into chordate and vertebrate origins.</title>
        <authorList>
            <person name="Dehal P."/>
            <person name="Satou Y."/>
            <person name="Campbell R.K."/>
            <person name="Chapman J."/>
            <person name="Degnan B."/>
            <person name="De Tomaso A."/>
            <person name="Davidson B."/>
            <person name="Di Gregorio A."/>
            <person name="Gelpke M."/>
            <person name="Goodstein D.M."/>
            <person name="Harafuji N."/>
            <person name="Hastings K.E."/>
            <person name="Ho I."/>
            <person name="Hotta K."/>
            <person name="Huang W."/>
            <person name="Kawashima T."/>
            <person name="Lemaire P."/>
            <person name="Martinez D."/>
            <person name="Meinertzhagen I.A."/>
            <person name="Necula S."/>
            <person name="Nonaka M."/>
            <person name="Putnam N."/>
            <person name="Rash S."/>
            <person name="Saiga H."/>
            <person name="Satake M."/>
            <person name="Terry A."/>
            <person name="Yamada L."/>
            <person name="Wang H.G."/>
            <person name="Awazu S."/>
            <person name="Azumi K."/>
            <person name="Boore J."/>
            <person name="Branno M."/>
            <person name="Chin-Bow S."/>
            <person name="DeSantis R."/>
            <person name="Doyle S."/>
            <person name="Francino P."/>
            <person name="Keys D.N."/>
            <person name="Haga S."/>
            <person name="Hayashi H."/>
            <person name="Hino K."/>
            <person name="Imai K.S."/>
            <person name="Inaba K."/>
            <person name="Kano S."/>
            <person name="Kobayashi K."/>
            <person name="Kobayashi M."/>
            <person name="Lee B.I."/>
            <person name="Makabe K.W."/>
            <person name="Manohar C."/>
            <person name="Matassi G."/>
            <person name="Medina M."/>
            <person name="Mochizuki Y."/>
            <person name="Mount S."/>
            <person name="Morishita T."/>
            <person name="Miura S."/>
            <person name="Nakayama A."/>
            <person name="Nishizaka S."/>
            <person name="Nomoto H."/>
            <person name="Ohta F."/>
            <person name="Oishi K."/>
            <person name="Rigoutsos I."/>
            <person name="Sano M."/>
            <person name="Sasaki A."/>
            <person name="Sasakura Y."/>
            <person name="Shoguchi E."/>
            <person name="Shin-i T."/>
            <person name="Spagnuolo A."/>
            <person name="Stainier D."/>
            <person name="Suzuki M.M."/>
            <person name="Tassy O."/>
            <person name="Takatori N."/>
            <person name="Tokuoka M."/>
            <person name="Yagi K."/>
            <person name="Yoshizaki F."/>
            <person name="Wada S."/>
            <person name="Zhang C."/>
            <person name="Hyatt P.D."/>
            <person name="Larimer F."/>
            <person name="Detter C."/>
            <person name="Doggett N."/>
            <person name="Glavina T."/>
            <person name="Hawkins T."/>
            <person name="Richardson P."/>
            <person name="Lucas S."/>
            <person name="Kohara Y."/>
            <person name="Levine M."/>
            <person name="Satoh N."/>
            <person name="Rokhsar D.S."/>
        </authorList>
    </citation>
    <scope>NUCLEOTIDE SEQUENCE [LARGE SCALE GENOMIC DNA]</scope>
</reference>
<organism evidence="2 3">
    <name type="scientific">Ciona intestinalis</name>
    <name type="common">Transparent sea squirt</name>
    <name type="synonym">Ascidia intestinalis</name>
    <dbReference type="NCBI Taxonomy" id="7719"/>
    <lineage>
        <taxon>Eukaryota</taxon>
        <taxon>Metazoa</taxon>
        <taxon>Chordata</taxon>
        <taxon>Tunicata</taxon>
        <taxon>Ascidiacea</taxon>
        <taxon>Phlebobranchia</taxon>
        <taxon>Cionidae</taxon>
        <taxon>Ciona</taxon>
    </lineage>
</organism>
<keyword evidence="1" id="KW-0472">Membrane</keyword>
<evidence type="ECO:0000313" key="2">
    <source>
        <dbReference type="Ensembl" id="ENSCINP00000034163.1"/>
    </source>
</evidence>
<keyword evidence="1" id="KW-1133">Transmembrane helix</keyword>
<feature type="transmembrane region" description="Helical" evidence="1">
    <location>
        <begin position="7"/>
        <end position="26"/>
    </location>
</feature>
<evidence type="ECO:0000313" key="3">
    <source>
        <dbReference type="Proteomes" id="UP000008144"/>
    </source>
</evidence>
<dbReference type="Ensembl" id="ENSCINT00000036707.1">
    <property type="protein sequence ID" value="ENSCINP00000034163.1"/>
    <property type="gene ID" value="ENSCING00000024973.1"/>
</dbReference>
<dbReference type="HOGENOM" id="CLU_3226996_0_0_1"/>
<dbReference type="EMBL" id="EAAA01001116">
    <property type="status" value="NOT_ANNOTATED_CDS"/>
    <property type="molecule type" value="Genomic_DNA"/>
</dbReference>
<dbReference type="Proteomes" id="UP000008144">
    <property type="component" value="Chromosome 13"/>
</dbReference>
<evidence type="ECO:0000256" key="1">
    <source>
        <dbReference type="SAM" id="Phobius"/>
    </source>
</evidence>
<protein>
    <submittedName>
        <fullName evidence="2">Uncharacterized protein</fullName>
    </submittedName>
</protein>
<reference evidence="2" key="2">
    <citation type="journal article" date="2008" name="Genome Biol.">
        <title>Improved genome assembly and evidence-based global gene model set for the chordate Ciona intestinalis: new insight into intron and operon populations.</title>
        <authorList>
            <person name="Satou Y."/>
            <person name="Mineta K."/>
            <person name="Ogasawara M."/>
            <person name="Sasakura Y."/>
            <person name="Shoguchi E."/>
            <person name="Ueno K."/>
            <person name="Yamada L."/>
            <person name="Matsumoto J."/>
            <person name="Wasserscheid J."/>
            <person name="Dewar K."/>
            <person name="Wiley G.B."/>
            <person name="Macmil S.L."/>
            <person name="Roe B.A."/>
            <person name="Zeller R.W."/>
            <person name="Hastings K.E."/>
            <person name="Lemaire P."/>
            <person name="Lindquist E."/>
            <person name="Endo T."/>
            <person name="Hotta K."/>
            <person name="Inaba K."/>
        </authorList>
    </citation>
    <scope>NUCLEOTIDE SEQUENCE [LARGE SCALE GENOMIC DNA]</scope>
    <source>
        <strain evidence="2">wild type</strain>
    </source>
</reference>
<dbReference type="InParanoid" id="H2XWX9"/>
<reference evidence="2" key="3">
    <citation type="submission" date="2025-08" db="UniProtKB">
        <authorList>
            <consortium name="Ensembl"/>
        </authorList>
    </citation>
    <scope>IDENTIFICATION</scope>
</reference>
<keyword evidence="1" id="KW-0812">Transmembrane</keyword>
<dbReference type="AlphaFoldDB" id="H2XWX9"/>
<accession>H2XWX9</accession>
<reference evidence="2" key="4">
    <citation type="submission" date="2025-09" db="UniProtKB">
        <authorList>
            <consortium name="Ensembl"/>
        </authorList>
    </citation>
    <scope>IDENTIFICATION</scope>
</reference>
<sequence length="44" mass="4796">MRWQFGFVFILDVSLIVCCGATRSTISLDSWSTWSSCSVTCGSG</sequence>
<keyword evidence="3" id="KW-1185">Reference proteome</keyword>
<name>H2XWX9_CIOIN</name>